<reference evidence="7 8" key="2">
    <citation type="submission" date="2024-07" db="EMBL/GenBank/DDBJ databases">
        <authorList>
            <person name="Akdeniz Z."/>
        </authorList>
    </citation>
    <scope>NUCLEOTIDE SEQUENCE [LARGE SCALE GENOMIC DNA]</scope>
</reference>
<dbReference type="InterPro" id="IPR000719">
    <property type="entry name" value="Prot_kinase_dom"/>
</dbReference>
<dbReference type="PROSITE" id="PS00108">
    <property type="entry name" value="PROTEIN_KINASE_ST"/>
    <property type="match status" value="1"/>
</dbReference>
<dbReference type="PROSITE" id="PS50011">
    <property type="entry name" value="PROTEIN_KINASE_DOM"/>
    <property type="match status" value="1"/>
</dbReference>
<dbReference type="CDD" id="cd05117">
    <property type="entry name" value="STKc_CAMK"/>
    <property type="match status" value="1"/>
</dbReference>
<proteinExistence type="inferred from homology"/>
<keyword evidence="7" id="KW-0808">Transferase</keyword>
<keyword evidence="4" id="KW-0723">Serine/threonine-protein kinase</keyword>
<name>A0AA86PRF2_9EUKA</name>
<keyword evidence="7" id="KW-0418">Kinase</keyword>
<dbReference type="InterPro" id="IPR008271">
    <property type="entry name" value="Ser/Thr_kinase_AS"/>
</dbReference>
<gene>
    <name evidence="7" type="ORF">HINF_LOCUS13183</name>
    <name evidence="6" type="ORF">HINF_LOCUS29693</name>
</gene>
<dbReference type="AlphaFoldDB" id="A0AA86PRF2"/>
<comment type="similarity">
    <text evidence="4">Belongs to the protein kinase superfamily.</text>
</comment>
<dbReference type="EMBL" id="CATOUU010000697">
    <property type="protein sequence ID" value="CAI9942048.1"/>
    <property type="molecule type" value="Genomic_DNA"/>
</dbReference>
<dbReference type="Pfam" id="PF00069">
    <property type="entry name" value="Pkinase"/>
    <property type="match status" value="1"/>
</dbReference>
<organism evidence="6">
    <name type="scientific">Hexamita inflata</name>
    <dbReference type="NCBI Taxonomy" id="28002"/>
    <lineage>
        <taxon>Eukaryota</taxon>
        <taxon>Metamonada</taxon>
        <taxon>Diplomonadida</taxon>
        <taxon>Hexamitidae</taxon>
        <taxon>Hexamitinae</taxon>
        <taxon>Hexamita</taxon>
    </lineage>
</organism>
<keyword evidence="8" id="KW-1185">Reference proteome</keyword>
<keyword evidence="2 3" id="KW-0067">ATP-binding</keyword>
<evidence type="ECO:0000256" key="3">
    <source>
        <dbReference type="PROSITE-ProRule" id="PRU10141"/>
    </source>
</evidence>
<evidence type="ECO:0000259" key="5">
    <source>
        <dbReference type="PROSITE" id="PS50011"/>
    </source>
</evidence>
<dbReference type="PANTHER" id="PTHR24347">
    <property type="entry name" value="SERINE/THREONINE-PROTEIN KINASE"/>
    <property type="match status" value="1"/>
</dbReference>
<dbReference type="EMBL" id="CAXDID020000030">
    <property type="protein sequence ID" value="CAL5993675.1"/>
    <property type="molecule type" value="Genomic_DNA"/>
</dbReference>
<evidence type="ECO:0000256" key="2">
    <source>
        <dbReference type="ARBA" id="ARBA00022840"/>
    </source>
</evidence>
<dbReference type="PROSITE" id="PS00107">
    <property type="entry name" value="PROTEIN_KINASE_ATP"/>
    <property type="match status" value="1"/>
</dbReference>
<feature type="domain" description="Protein kinase" evidence="5">
    <location>
        <begin position="7"/>
        <end position="268"/>
    </location>
</feature>
<feature type="binding site" evidence="3">
    <location>
        <position position="36"/>
    </location>
    <ligand>
        <name>ATP</name>
        <dbReference type="ChEBI" id="CHEBI:30616"/>
    </ligand>
</feature>
<dbReference type="GO" id="GO:0004674">
    <property type="term" value="F:protein serine/threonine kinase activity"/>
    <property type="evidence" value="ECO:0007669"/>
    <property type="project" value="UniProtKB-KW"/>
</dbReference>
<accession>A0AA86PRF2</accession>
<dbReference type="GO" id="GO:0005524">
    <property type="term" value="F:ATP binding"/>
    <property type="evidence" value="ECO:0007669"/>
    <property type="project" value="UniProtKB-UniRule"/>
</dbReference>
<comment type="caution">
    <text evidence="6">The sequence shown here is derived from an EMBL/GenBank/DDBJ whole genome shotgun (WGS) entry which is preliminary data.</text>
</comment>
<dbReference type="SUPFAM" id="SSF56112">
    <property type="entry name" value="Protein kinase-like (PK-like)"/>
    <property type="match status" value="1"/>
</dbReference>
<evidence type="ECO:0000256" key="1">
    <source>
        <dbReference type="ARBA" id="ARBA00022741"/>
    </source>
</evidence>
<dbReference type="Proteomes" id="UP001642409">
    <property type="component" value="Unassembled WGS sequence"/>
</dbReference>
<protein>
    <submittedName>
        <fullName evidence="6">CAMK CAMK1</fullName>
    </submittedName>
    <submittedName>
        <fullName evidence="7">Kinase</fullName>
    </submittedName>
</protein>
<evidence type="ECO:0000313" key="7">
    <source>
        <dbReference type="EMBL" id="CAL5993675.1"/>
    </source>
</evidence>
<dbReference type="SMART" id="SM00220">
    <property type="entry name" value="S_TKc"/>
    <property type="match status" value="1"/>
</dbReference>
<keyword evidence="1 3" id="KW-0547">Nucleotide-binding</keyword>
<reference evidence="6" key="1">
    <citation type="submission" date="2023-06" db="EMBL/GenBank/DDBJ databases">
        <authorList>
            <person name="Kurt Z."/>
        </authorList>
    </citation>
    <scope>NUCLEOTIDE SEQUENCE</scope>
</reference>
<evidence type="ECO:0000313" key="8">
    <source>
        <dbReference type="Proteomes" id="UP001642409"/>
    </source>
</evidence>
<evidence type="ECO:0000256" key="4">
    <source>
        <dbReference type="RuleBase" id="RU000304"/>
    </source>
</evidence>
<evidence type="ECO:0000313" key="6">
    <source>
        <dbReference type="EMBL" id="CAI9942048.1"/>
    </source>
</evidence>
<dbReference type="InterPro" id="IPR011009">
    <property type="entry name" value="Kinase-like_dom_sf"/>
</dbReference>
<dbReference type="InterPro" id="IPR017441">
    <property type="entry name" value="Protein_kinase_ATP_BS"/>
</dbReference>
<dbReference type="FunFam" id="1.10.510.10:FF:000571">
    <property type="entry name" value="Maternal embryonic leucine zipper kinase"/>
    <property type="match status" value="1"/>
</dbReference>
<dbReference type="Gene3D" id="1.10.510.10">
    <property type="entry name" value="Transferase(Phosphotransferase) domain 1"/>
    <property type="match status" value="1"/>
</dbReference>
<sequence length="321" mass="36378">MSAEDFVMSSKVLGKGAFGVVYEGVQRVTNIPVAIKVIPKEKADFKLLSREIGIIKRCDHENIIKFYACYEDATSVHIVTELARGGELFDHIIKRKRYSEEDARAIIKQVVAALCYLHQNKVAHLDLKPENLLLKEVPENYDQQTTKFVPCVKVADFGTSVVFRGKTERAAVGTPGYVAPEVLQQKEYTTQPDIYALGVITYVLLAGHLPFDDSDLKKMLKQQVRGQWEFSKRFDKVSENAKDFIKKCMGLDYEARPTAVVLLKHPWIQQGQITEVDLVESTADLRKYIASMRLKAGFQAVAVAMRLANMEKYLKEIEDEK</sequence>